<accession>W4F1T3</accession>
<feature type="domain" description="EamA" evidence="8">
    <location>
        <begin position="154"/>
        <end position="289"/>
    </location>
</feature>
<feature type="transmembrane region" description="Helical" evidence="7">
    <location>
        <begin position="38"/>
        <end position="56"/>
    </location>
</feature>
<comment type="subcellular location">
    <subcellularLocation>
        <location evidence="1">Cell membrane</location>
        <topology evidence="1">Multi-pass membrane protein</topology>
    </subcellularLocation>
</comment>
<reference evidence="9 10" key="1">
    <citation type="journal article" date="2014" name="BMC Genomics">
        <title>Genomic comparison of sporeforming bacilli isolated from milk.</title>
        <authorList>
            <person name="Moreno Switt A.I."/>
            <person name="Andrus A.D."/>
            <person name="Ranieri M.L."/>
            <person name="Orsi R.H."/>
            <person name="Ivy R."/>
            <person name="den Bakker H.C."/>
            <person name="Martin N.H."/>
            <person name="Wiedmann M."/>
            <person name="Boor K.J."/>
        </authorList>
    </citation>
    <scope>NUCLEOTIDE SEQUENCE [LARGE SCALE GENOMIC DNA]</scope>
    <source>
        <strain evidence="9 10">FSL R5-213</strain>
    </source>
</reference>
<sequence length="293" mass="32439">MNRIPAFVLLLLATILWGGNFVIGRAVANDLPPFTLAFLRWCTAFIVFLPIAYVALKRDFKEILKHWRIVFILGFTGVASFNTLVYIALHYTTSINASLMNMLTLVVIYILSFIFLKERLTKNQLIGTAISFIGVLCIISNGSVETLRHFSFNKGDIIVIAAVVLWSIYSLLVKQYAKQLPGNSTFLVSIFVGIIMLLPFFLYESVQTTTVIHWSGTAFFAIIYTGIFASIIAFISWNTGVVRIGANKAGLYLNFIPVFASIFAVLFIGESLTLSQVIGGLCVIAGVYCSGRK</sequence>
<dbReference type="PANTHER" id="PTHR32322">
    <property type="entry name" value="INNER MEMBRANE TRANSPORTER"/>
    <property type="match status" value="1"/>
</dbReference>
<evidence type="ECO:0000313" key="10">
    <source>
        <dbReference type="Proteomes" id="UP000019062"/>
    </source>
</evidence>
<dbReference type="eggNOG" id="COG0697">
    <property type="taxonomic scope" value="Bacteria"/>
</dbReference>
<dbReference type="AlphaFoldDB" id="W4F1T3"/>
<feature type="transmembrane region" description="Helical" evidence="7">
    <location>
        <begin position="68"/>
        <end position="89"/>
    </location>
</feature>
<dbReference type="EMBL" id="ASQA01000013">
    <property type="protein sequence ID" value="ETT86282.1"/>
    <property type="molecule type" value="Genomic_DNA"/>
</dbReference>
<feature type="transmembrane region" description="Helical" evidence="7">
    <location>
        <begin position="274"/>
        <end position="291"/>
    </location>
</feature>
<keyword evidence="6 7" id="KW-0472">Membrane</keyword>
<dbReference type="RefSeq" id="WP_038181424.1">
    <property type="nucleotide sequence ID" value="NZ_ASQA01000013.1"/>
</dbReference>
<evidence type="ECO:0000256" key="2">
    <source>
        <dbReference type="ARBA" id="ARBA00007362"/>
    </source>
</evidence>
<evidence type="ECO:0000313" key="9">
    <source>
        <dbReference type="EMBL" id="ETT86282.1"/>
    </source>
</evidence>
<dbReference type="GO" id="GO:0005886">
    <property type="term" value="C:plasma membrane"/>
    <property type="evidence" value="ECO:0007669"/>
    <property type="project" value="UniProtKB-SubCell"/>
</dbReference>
<dbReference type="PATRIC" id="fig|1227360.4.peg.1259"/>
<gene>
    <name evidence="9" type="ORF">C176_06207</name>
</gene>
<evidence type="ECO:0000256" key="4">
    <source>
        <dbReference type="ARBA" id="ARBA00022692"/>
    </source>
</evidence>
<evidence type="ECO:0000256" key="3">
    <source>
        <dbReference type="ARBA" id="ARBA00022475"/>
    </source>
</evidence>
<feature type="domain" description="EamA" evidence="8">
    <location>
        <begin position="7"/>
        <end position="139"/>
    </location>
</feature>
<dbReference type="InterPro" id="IPR050638">
    <property type="entry name" value="AA-Vitamin_Transporters"/>
</dbReference>
<dbReference type="InterPro" id="IPR037185">
    <property type="entry name" value="EmrE-like"/>
</dbReference>
<evidence type="ECO:0000256" key="1">
    <source>
        <dbReference type="ARBA" id="ARBA00004651"/>
    </source>
</evidence>
<keyword evidence="3" id="KW-1003">Cell membrane</keyword>
<protein>
    <submittedName>
        <fullName evidence="9">Putative chloramphenicol efflux protein DMT family</fullName>
    </submittedName>
</protein>
<keyword evidence="10" id="KW-1185">Reference proteome</keyword>
<feature type="transmembrane region" description="Helical" evidence="7">
    <location>
        <begin position="156"/>
        <end position="173"/>
    </location>
</feature>
<comment type="caution">
    <text evidence="9">The sequence shown here is derived from an EMBL/GenBank/DDBJ whole genome shotgun (WGS) entry which is preliminary data.</text>
</comment>
<dbReference type="PANTHER" id="PTHR32322:SF18">
    <property type="entry name" value="S-ADENOSYLMETHIONINE_S-ADENOSYLHOMOCYSTEINE TRANSPORTER"/>
    <property type="match status" value="1"/>
</dbReference>
<dbReference type="Proteomes" id="UP000019062">
    <property type="component" value="Unassembled WGS sequence"/>
</dbReference>
<dbReference type="SUPFAM" id="SSF103481">
    <property type="entry name" value="Multidrug resistance efflux transporter EmrE"/>
    <property type="match status" value="2"/>
</dbReference>
<proteinExistence type="inferred from homology"/>
<organism evidence="9 10">
    <name type="scientific">Viridibacillus arenosi FSL R5-213</name>
    <dbReference type="NCBI Taxonomy" id="1227360"/>
    <lineage>
        <taxon>Bacteria</taxon>
        <taxon>Bacillati</taxon>
        <taxon>Bacillota</taxon>
        <taxon>Bacilli</taxon>
        <taxon>Bacillales</taxon>
        <taxon>Caryophanaceae</taxon>
        <taxon>Viridibacillus</taxon>
    </lineage>
</organism>
<dbReference type="Pfam" id="PF00892">
    <property type="entry name" value="EamA"/>
    <property type="match status" value="2"/>
</dbReference>
<evidence type="ECO:0000256" key="7">
    <source>
        <dbReference type="SAM" id="Phobius"/>
    </source>
</evidence>
<feature type="transmembrane region" description="Helical" evidence="7">
    <location>
        <begin position="185"/>
        <end position="202"/>
    </location>
</feature>
<evidence type="ECO:0000256" key="6">
    <source>
        <dbReference type="ARBA" id="ARBA00023136"/>
    </source>
</evidence>
<dbReference type="Gene3D" id="1.10.3730.20">
    <property type="match status" value="1"/>
</dbReference>
<keyword evidence="5 7" id="KW-1133">Transmembrane helix</keyword>
<feature type="transmembrane region" description="Helical" evidence="7">
    <location>
        <begin position="214"/>
        <end position="237"/>
    </location>
</feature>
<evidence type="ECO:0000256" key="5">
    <source>
        <dbReference type="ARBA" id="ARBA00022989"/>
    </source>
</evidence>
<keyword evidence="4 7" id="KW-0812">Transmembrane</keyword>
<comment type="similarity">
    <text evidence="2">Belongs to the EamA transporter family.</text>
</comment>
<name>W4F1T3_9BACL</name>
<evidence type="ECO:0000259" key="8">
    <source>
        <dbReference type="Pfam" id="PF00892"/>
    </source>
</evidence>
<dbReference type="InterPro" id="IPR000620">
    <property type="entry name" value="EamA_dom"/>
</dbReference>
<feature type="transmembrane region" description="Helical" evidence="7">
    <location>
        <begin position="249"/>
        <end position="268"/>
    </location>
</feature>
<feature type="transmembrane region" description="Helical" evidence="7">
    <location>
        <begin position="95"/>
        <end position="116"/>
    </location>
</feature>
<feature type="transmembrane region" description="Helical" evidence="7">
    <location>
        <begin position="125"/>
        <end position="144"/>
    </location>
</feature>